<sequence>MLSSLEADRVRVADFDSDVQDLLASVSAQQAVAQKLDSNSYQCPVLTLPNEVIGEIFLHFVPAYPLCPPFFGTCSPIILTQICREWREIALSTPALWRAIPLTQAENRPAFPRGRIHRANTWLRRSGCCPLSIEIEDYSAAAPELLAAVTPHSARWEYLKLHDTRWCNPWQSTALEGPMPSLRHLYLHMYLPETDVLTLGEVPLLRSVTLDVLVLTNVVLPWAQLTSLTLPSVAPLECVPLLQQATNLVHCTLGLCFSQDGTGNDLPELTLPFLESLTLLRKSGVTPCNRLETRHLHCALSPSSRNIPDAPQNQ</sequence>
<evidence type="ECO:0000313" key="2">
    <source>
        <dbReference type="Proteomes" id="UP001219525"/>
    </source>
</evidence>
<proteinExistence type="predicted"/>
<evidence type="ECO:0008006" key="3">
    <source>
        <dbReference type="Google" id="ProtNLM"/>
    </source>
</evidence>
<evidence type="ECO:0000313" key="1">
    <source>
        <dbReference type="EMBL" id="KAJ7187442.1"/>
    </source>
</evidence>
<name>A0AAD6Y0K8_9AGAR</name>
<accession>A0AAD6Y0K8</accession>
<reference evidence="1" key="1">
    <citation type="submission" date="2023-03" db="EMBL/GenBank/DDBJ databases">
        <title>Massive genome expansion in bonnet fungi (Mycena s.s.) driven by repeated elements and novel gene families across ecological guilds.</title>
        <authorList>
            <consortium name="Lawrence Berkeley National Laboratory"/>
            <person name="Harder C.B."/>
            <person name="Miyauchi S."/>
            <person name="Viragh M."/>
            <person name="Kuo A."/>
            <person name="Thoen E."/>
            <person name="Andreopoulos B."/>
            <person name="Lu D."/>
            <person name="Skrede I."/>
            <person name="Drula E."/>
            <person name="Henrissat B."/>
            <person name="Morin E."/>
            <person name="Kohler A."/>
            <person name="Barry K."/>
            <person name="LaButti K."/>
            <person name="Morin E."/>
            <person name="Salamov A."/>
            <person name="Lipzen A."/>
            <person name="Mereny Z."/>
            <person name="Hegedus B."/>
            <person name="Baldrian P."/>
            <person name="Stursova M."/>
            <person name="Weitz H."/>
            <person name="Taylor A."/>
            <person name="Grigoriev I.V."/>
            <person name="Nagy L.G."/>
            <person name="Martin F."/>
            <person name="Kauserud H."/>
        </authorList>
    </citation>
    <scope>NUCLEOTIDE SEQUENCE</scope>
    <source>
        <strain evidence="1">9144</strain>
    </source>
</reference>
<dbReference type="Proteomes" id="UP001219525">
    <property type="component" value="Unassembled WGS sequence"/>
</dbReference>
<protein>
    <recommendedName>
        <fullName evidence="3">F-box domain-containing protein</fullName>
    </recommendedName>
</protein>
<dbReference type="EMBL" id="JARJCW010000200">
    <property type="protein sequence ID" value="KAJ7187442.1"/>
    <property type="molecule type" value="Genomic_DNA"/>
</dbReference>
<comment type="caution">
    <text evidence="1">The sequence shown here is derived from an EMBL/GenBank/DDBJ whole genome shotgun (WGS) entry which is preliminary data.</text>
</comment>
<dbReference type="AlphaFoldDB" id="A0AAD6Y0K8"/>
<keyword evidence="2" id="KW-1185">Reference proteome</keyword>
<dbReference type="Gene3D" id="1.20.1280.50">
    <property type="match status" value="1"/>
</dbReference>
<organism evidence="1 2">
    <name type="scientific">Mycena pura</name>
    <dbReference type="NCBI Taxonomy" id="153505"/>
    <lineage>
        <taxon>Eukaryota</taxon>
        <taxon>Fungi</taxon>
        <taxon>Dikarya</taxon>
        <taxon>Basidiomycota</taxon>
        <taxon>Agaricomycotina</taxon>
        <taxon>Agaricomycetes</taxon>
        <taxon>Agaricomycetidae</taxon>
        <taxon>Agaricales</taxon>
        <taxon>Marasmiineae</taxon>
        <taxon>Mycenaceae</taxon>
        <taxon>Mycena</taxon>
    </lineage>
</organism>
<gene>
    <name evidence="1" type="ORF">GGX14DRAFT_618445</name>
</gene>